<name>A0A511MNB0_9NOCA</name>
<evidence type="ECO:0000313" key="1">
    <source>
        <dbReference type="EMBL" id="GEM42092.1"/>
    </source>
</evidence>
<keyword evidence="2" id="KW-1185">Reference proteome</keyword>
<accession>A0A511MNB0</accession>
<protein>
    <submittedName>
        <fullName evidence="1">Uncharacterized protein</fullName>
    </submittedName>
</protein>
<gene>
    <name evidence="1" type="ORF">NN4_66110</name>
</gene>
<proteinExistence type="predicted"/>
<evidence type="ECO:0000313" key="2">
    <source>
        <dbReference type="Proteomes" id="UP000321424"/>
    </source>
</evidence>
<dbReference type="Proteomes" id="UP000321424">
    <property type="component" value="Unassembled WGS sequence"/>
</dbReference>
<dbReference type="AlphaFoldDB" id="A0A511MNB0"/>
<organism evidence="1 2">
    <name type="scientific">Nocardia ninae NBRC 108245</name>
    <dbReference type="NCBI Taxonomy" id="1210091"/>
    <lineage>
        <taxon>Bacteria</taxon>
        <taxon>Bacillati</taxon>
        <taxon>Actinomycetota</taxon>
        <taxon>Actinomycetes</taxon>
        <taxon>Mycobacteriales</taxon>
        <taxon>Nocardiaceae</taxon>
        <taxon>Nocardia</taxon>
    </lineage>
</organism>
<dbReference type="EMBL" id="BJXA01000062">
    <property type="protein sequence ID" value="GEM42092.1"/>
    <property type="molecule type" value="Genomic_DNA"/>
</dbReference>
<comment type="caution">
    <text evidence="1">The sequence shown here is derived from an EMBL/GenBank/DDBJ whole genome shotgun (WGS) entry which is preliminary data.</text>
</comment>
<sequence>MHRPIITATSDTDACPQATVGNPHLPAGTGLSAHNALYGCLLRAGQRPERLVDKAFQRAAL</sequence>
<reference evidence="1 2" key="1">
    <citation type="submission" date="2019-07" db="EMBL/GenBank/DDBJ databases">
        <title>Whole genome shotgun sequence of Nocardia ninae NBRC 108245.</title>
        <authorList>
            <person name="Hosoyama A."/>
            <person name="Uohara A."/>
            <person name="Ohji S."/>
            <person name="Ichikawa N."/>
        </authorList>
    </citation>
    <scope>NUCLEOTIDE SEQUENCE [LARGE SCALE GENOMIC DNA]</scope>
    <source>
        <strain evidence="1 2">NBRC 108245</strain>
    </source>
</reference>